<evidence type="ECO:0000259" key="2">
    <source>
        <dbReference type="Pfam" id="PF10091"/>
    </source>
</evidence>
<gene>
    <name evidence="4" type="ORF">G9Q97_10955</name>
</gene>
<feature type="domain" description="SbsA Ig-like" evidence="3">
    <location>
        <begin position="46"/>
        <end position="134"/>
    </location>
</feature>
<sequence>MRSRILLFLSSLIFWSCQPEETAFPVLELTNITIGEMEIQGIEPLTGIPVDQAIHLHFTIPLALKSVPENLELTDMDSGKEVPFNTNFLDGSQTIRLLPVGLLKAGTTYKLEIHPGLTGVNGQVYAGKELVFTTLFGAVSVQSFVLQGADHLGGRNWVGAALDFQLDLHFSGKVVLKEEYIQLEEKEEGQLPVQVIHVKDSLHYQIRSPEPLKDLRQFTFSLSEDQHPDTGIDVEGFELTFYTEPAAEPKFPVLDENALLDKVQSQTFRYFWDFAHPVSGMARERSSSGDLVTTGGSGFGIMALMVGMERGFISREQGVSRLSKILDFLQGADRFHGVWPHWMNGNTGKTIPFSTLDNGGDLVETALLMQGLLTISSYLDGSRIEEKLLQDQITQLWEEVEWDWYTRGGQNRLFWHWSPDQEWAMDLPVSGYNEALIVYILAAASPTHPIEAEVYHEGWARNGTIQNGQSYNGFILPLGQERGGPLFFAHYSFLGLDPRNLVDRYAGYWEQNRMHSLINRAHCIQNPQSYVGYGAESWGLTASDNPEGYAAHSPTRDLGVITPTAALSSMPYTPRESMEALKYFYYRLGDRLWGEMGFLDAFDLTKQWFATDYLAIDQGPIVLMIENYRTGLLWNHFMQNKDIQSGLEKLDFTYE</sequence>
<organism evidence="4 5">
    <name type="scientific">Cyclobacterium plantarum</name>
    <dbReference type="NCBI Taxonomy" id="2716263"/>
    <lineage>
        <taxon>Bacteria</taxon>
        <taxon>Pseudomonadati</taxon>
        <taxon>Bacteroidota</taxon>
        <taxon>Cytophagia</taxon>
        <taxon>Cytophagales</taxon>
        <taxon>Cyclobacteriaceae</taxon>
        <taxon>Cyclobacterium</taxon>
    </lineage>
</organism>
<evidence type="ECO:0000256" key="1">
    <source>
        <dbReference type="ARBA" id="ARBA00022729"/>
    </source>
</evidence>
<dbReference type="InterPro" id="IPR032812">
    <property type="entry name" value="SbsA_Ig"/>
</dbReference>
<dbReference type="RefSeq" id="WP_166146772.1">
    <property type="nucleotide sequence ID" value="NZ_JAANYN010000004.1"/>
</dbReference>
<dbReference type="InterPro" id="IPR019282">
    <property type="entry name" value="Glycoamylase-like_cons_dom"/>
</dbReference>
<dbReference type="Pfam" id="PF13205">
    <property type="entry name" value="Big_5"/>
    <property type="match status" value="1"/>
</dbReference>
<proteinExistence type="predicted"/>
<name>A0ABX0H638_9BACT</name>
<feature type="domain" description="Glycoamylase-like" evidence="2">
    <location>
        <begin position="428"/>
        <end position="640"/>
    </location>
</feature>
<evidence type="ECO:0000259" key="3">
    <source>
        <dbReference type="Pfam" id="PF13205"/>
    </source>
</evidence>
<reference evidence="4 5" key="1">
    <citation type="submission" date="2020-03" db="EMBL/GenBank/DDBJ databases">
        <title>Cyclobacterium plantarum sp. nov., a marine bacterium isolated from a coastal-marine wetland.</title>
        <authorList>
            <person name="Sanchez-Porro C."/>
            <person name="Ventosa A."/>
            <person name="Amoozegar M."/>
        </authorList>
    </citation>
    <scope>NUCLEOTIDE SEQUENCE [LARGE SCALE GENOMIC DNA]</scope>
    <source>
        <strain evidence="4 5">GBPx2</strain>
    </source>
</reference>
<keyword evidence="1" id="KW-0732">Signal</keyword>
<evidence type="ECO:0000313" key="4">
    <source>
        <dbReference type="EMBL" id="NHE57330.1"/>
    </source>
</evidence>
<evidence type="ECO:0000313" key="5">
    <source>
        <dbReference type="Proteomes" id="UP000649799"/>
    </source>
</evidence>
<dbReference type="Pfam" id="PF10091">
    <property type="entry name" value="Glycoamylase"/>
    <property type="match status" value="1"/>
</dbReference>
<keyword evidence="5" id="KW-1185">Reference proteome</keyword>
<evidence type="ECO:0008006" key="6">
    <source>
        <dbReference type="Google" id="ProtNLM"/>
    </source>
</evidence>
<dbReference type="EMBL" id="JAANYN010000004">
    <property type="protein sequence ID" value="NHE57330.1"/>
    <property type="molecule type" value="Genomic_DNA"/>
</dbReference>
<protein>
    <recommendedName>
        <fullName evidence="6">Glycoamylase-like domain-containing protein</fullName>
    </recommendedName>
</protein>
<comment type="caution">
    <text evidence="4">The sequence shown here is derived from an EMBL/GenBank/DDBJ whole genome shotgun (WGS) entry which is preliminary data.</text>
</comment>
<dbReference type="Gene3D" id="1.50.10.140">
    <property type="match status" value="1"/>
</dbReference>
<accession>A0ABX0H638</accession>
<dbReference type="Proteomes" id="UP000649799">
    <property type="component" value="Unassembled WGS sequence"/>
</dbReference>